<feature type="region of interest" description="Disordered" evidence="1">
    <location>
        <begin position="239"/>
        <end position="259"/>
    </location>
</feature>
<protein>
    <submittedName>
        <fullName evidence="2">Uncharacterized protein</fullName>
    </submittedName>
</protein>
<proteinExistence type="predicted"/>
<dbReference type="CDD" id="cd20557">
    <property type="entry name" value="CYCLIN_ScPCL1-like"/>
    <property type="match status" value="1"/>
</dbReference>
<keyword evidence="3" id="KW-1185">Reference proteome</keyword>
<gene>
    <name evidence="2" type="ORF">CALVIDRAFT_529958</name>
</gene>
<evidence type="ECO:0000256" key="1">
    <source>
        <dbReference type="SAM" id="MobiDB-lite"/>
    </source>
</evidence>
<evidence type="ECO:0000313" key="3">
    <source>
        <dbReference type="Proteomes" id="UP000076738"/>
    </source>
</evidence>
<evidence type="ECO:0000313" key="2">
    <source>
        <dbReference type="EMBL" id="KZO92634.1"/>
    </source>
</evidence>
<dbReference type="Proteomes" id="UP000076738">
    <property type="component" value="Unassembled WGS sequence"/>
</dbReference>
<dbReference type="OrthoDB" id="286814at2759"/>
<organism evidence="2 3">
    <name type="scientific">Calocera viscosa (strain TUFC12733)</name>
    <dbReference type="NCBI Taxonomy" id="1330018"/>
    <lineage>
        <taxon>Eukaryota</taxon>
        <taxon>Fungi</taxon>
        <taxon>Dikarya</taxon>
        <taxon>Basidiomycota</taxon>
        <taxon>Agaricomycotina</taxon>
        <taxon>Dacrymycetes</taxon>
        <taxon>Dacrymycetales</taxon>
        <taxon>Dacrymycetaceae</taxon>
        <taxon>Calocera</taxon>
    </lineage>
</organism>
<feature type="region of interest" description="Disordered" evidence="1">
    <location>
        <begin position="150"/>
        <end position="172"/>
    </location>
</feature>
<dbReference type="AlphaFoldDB" id="A0A167IGV2"/>
<dbReference type="STRING" id="1330018.A0A167IGV2"/>
<dbReference type="Gene3D" id="1.10.472.10">
    <property type="entry name" value="Cyclin-like"/>
    <property type="match status" value="1"/>
</dbReference>
<reference evidence="2 3" key="1">
    <citation type="journal article" date="2016" name="Mol. Biol. Evol.">
        <title>Comparative Genomics of Early-Diverging Mushroom-Forming Fungi Provides Insights into the Origins of Lignocellulose Decay Capabilities.</title>
        <authorList>
            <person name="Nagy L.G."/>
            <person name="Riley R."/>
            <person name="Tritt A."/>
            <person name="Adam C."/>
            <person name="Daum C."/>
            <person name="Floudas D."/>
            <person name="Sun H."/>
            <person name="Yadav J.S."/>
            <person name="Pangilinan J."/>
            <person name="Larsson K.H."/>
            <person name="Matsuura K."/>
            <person name="Barry K."/>
            <person name="Labutti K."/>
            <person name="Kuo R."/>
            <person name="Ohm R.A."/>
            <person name="Bhattacharya S.S."/>
            <person name="Shirouzu T."/>
            <person name="Yoshinaga Y."/>
            <person name="Martin F.M."/>
            <person name="Grigoriev I.V."/>
            <person name="Hibbett D.S."/>
        </authorList>
    </citation>
    <scope>NUCLEOTIDE SEQUENCE [LARGE SCALE GENOMIC DNA]</scope>
    <source>
        <strain evidence="2 3">TUFC12733</strain>
    </source>
</reference>
<feature type="region of interest" description="Disordered" evidence="1">
    <location>
        <begin position="1"/>
        <end position="21"/>
    </location>
</feature>
<dbReference type="EMBL" id="KV417308">
    <property type="protein sequence ID" value="KZO92634.1"/>
    <property type="molecule type" value="Genomic_DNA"/>
</dbReference>
<accession>A0A167IGV2</accession>
<sequence length="588" mass="63499">MPNHASPPSSGLRGACHERSGSKTMTLEKAVAGLASKTGYPTILLKGSTIDGEKPSAERQKHALKKVVDAMLVDEAKSEAVVDAPGASVEVVVAGSSEESPGGPSRIYADETQDNYLPHLDPSLPDPAAVPPTPREAELHLRTLFALEAARMSPRMRGKQRATDDSESAPNDQRLRGLAEAAANAAASQAERELTDLIGEVAKVLRKMYNLAWERDQDDGAAPVKADPIQKVPEIYQISQSSDRRSEHSAMQTETLPRVQESKSEGILRWLKDMHDQLGGSALPPPAWAAKLGAAPDGESLYEKTLVGDAFELPTKLPADDNPEDEVDRVSLTAELPIQAWVRELLRRTDVSASQVKVAACYMIALRSHVAMALQKRQEAAHLIATNQPILHYHASPLTCPRRTLVGTLILASKFLGEKVYSMKAWARVTGLEAPDLLQSEQVIGTALKWNLWVGANVQNLRSDVFTRTLLQIVSTPGARQLGRPYPQQLLNPAMVAPPAERVPLEQAAPPAVPAAHGPEHAVLEPKNVPVGRKRSYALDVDVDAGGSNRPAQKRKAVERWPGSNGAGCAVMVKAKPVDEHMLLGEAY</sequence>
<feature type="region of interest" description="Disordered" evidence="1">
    <location>
        <begin position="543"/>
        <end position="563"/>
    </location>
</feature>
<name>A0A167IGV2_CALVF</name>